<dbReference type="Proteomes" id="UP000054282">
    <property type="component" value="Unassembled WGS sequence"/>
</dbReference>
<gene>
    <name evidence="2" type="ORF">PFDG_03940</name>
</gene>
<evidence type="ECO:0000313" key="2">
    <source>
        <dbReference type="EMBL" id="KOB88945.1"/>
    </source>
</evidence>
<name>A0A0L7M8P2_PLAF4</name>
<sequence>MKNNDKKDTPNKGSAGKRTPSKKLKGTLIGDDSKSRQDSNFDSDASSKNNESYGDSDSSYNI</sequence>
<dbReference type="KEGG" id="pfd:PFDG_03940"/>
<proteinExistence type="predicted"/>
<dbReference type="AlphaFoldDB" id="A0A0L7M8P2"/>
<dbReference type="EMBL" id="GG701838">
    <property type="protein sequence ID" value="KOB88945.1"/>
    <property type="molecule type" value="Genomic_DNA"/>
</dbReference>
<organism evidence="2 3">
    <name type="scientific">Plasmodium falciparum (isolate Dd2)</name>
    <dbReference type="NCBI Taxonomy" id="57267"/>
    <lineage>
        <taxon>Eukaryota</taxon>
        <taxon>Sar</taxon>
        <taxon>Alveolata</taxon>
        <taxon>Apicomplexa</taxon>
        <taxon>Aconoidasida</taxon>
        <taxon>Haemosporida</taxon>
        <taxon>Plasmodiidae</taxon>
        <taxon>Plasmodium</taxon>
        <taxon>Plasmodium (Laverania)</taxon>
    </lineage>
</organism>
<feature type="compositionally biased region" description="Basic and acidic residues" evidence="1">
    <location>
        <begin position="1"/>
        <end position="10"/>
    </location>
</feature>
<evidence type="ECO:0000256" key="1">
    <source>
        <dbReference type="SAM" id="MobiDB-lite"/>
    </source>
</evidence>
<feature type="compositionally biased region" description="Polar residues" evidence="1">
    <location>
        <begin position="40"/>
        <end position="62"/>
    </location>
</feature>
<reference evidence="3" key="2">
    <citation type="submission" date="2006-09" db="EMBL/GenBank/DDBJ databases">
        <title>The genome sequence of Plasmodium falciparum Dd2.</title>
        <authorList>
            <consortium name="The Broad Institute Genome Sequencing Platform"/>
            <person name="Birren B."/>
            <person name="Lander E."/>
            <person name="Galagan J."/>
            <person name="Nusbaum C."/>
            <person name="Devon K."/>
            <person name="Henn M."/>
            <person name="Jaffe D."/>
            <person name="Butler J."/>
            <person name="Alvarez P."/>
            <person name="Gnerre S."/>
            <person name="Grabherr M."/>
            <person name="Kleber M."/>
            <person name="Mauceli E."/>
            <person name="Brockman W."/>
            <person name="MacCallum I.A."/>
            <person name="Rounsley S."/>
            <person name="Young S."/>
            <person name="LaButti K."/>
            <person name="Pushparaj V."/>
            <person name="DeCaprio D."/>
            <person name="Crawford M."/>
            <person name="Koehrsen M."/>
            <person name="Engels R."/>
            <person name="Montgomery P."/>
            <person name="Pearson M."/>
            <person name="Howarth C."/>
            <person name="Larson L."/>
            <person name="Luoma S."/>
            <person name="White J."/>
            <person name="Kodira C."/>
            <person name="Zeng Q."/>
            <person name="O'Leary S."/>
            <person name="Yandava C."/>
            <person name="Alvarado L."/>
            <person name="Wirth D."/>
            <person name="Volkman S."/>
            <person name="Hartl D."/>
        </authorList>
    </citation>
    <scope>NUCLEOTIDE SEQUENCE [LARGE SCALE GENOMIC DNA]</scope>
</reference>
<feature type="region of interest" description="Disordered" evidence="1">
    <location>
        <begin position="1"/>
        <end position="62"/>
    </location>
</feature>
<reference evidence="3" key="1">
    <citation type="submission" date="2006-09" db="EMBL/GenBank/DDBJ databases">
        <title>Annotation of Plasmodium falciparum Dd2.</title>
        <authorList>
            <consortium name="The Broad Institute Genome Sequencing Platform"/>
            <person name="Volkman S.K."/>
            <person name="Neafsey D.E."/>
            <person name="Dash A.P."/>
            <person name="Chitnis C.E."/>
            <person name="Hartl D.L."/>
            <person name="Young S.K."/>
            <person name="Zeng Q."/>
            <person name="Koehrsen M."/>
            <person name="Alvarado L."/>
            <person name="Berlin A."/>
            <person name="Borenstein D."/>
            <person name="Chapman S.B."/>
            <person name="Chen Z."/>
            <person name="Engels R."/>
            <person name="Freedman E."/>
            <person name="Gellesch M."/>
            <person name="Goldberg J."/>
            <person name="Griggs A."/>
            <person name="Gujja S."/>
            <person name="Heilman E.R."/>
            <person name="Heiman D.I."/>
            <person name="Howarth C."/>
            <person name="Jen D."/>
            <person name="Larson L."/>
            <person name="Mehta T."/>
            <person name="Neiman D."/>
            <person name="Park D."/>
            <person name="Pearson M."/>
            <person name="Roberts A."/>
            <person name="Saif S."/>
            <person name="Shea T."/>
            <person name="Shenoy N."/>
            <person name="Sisk P."/>
            <person name="Stolte C."/>
            <person name="Sykes S."/>
            <person name="Walk T."/>
            <person name="White J."/>
            <person name="Yandava C."/>
            <person name="Haas B."/>
            <person name="Henn M.R."/>
            <person name="Nusbaum C."/>
            <person name="Birren B."/>
        </authorList>
    </citation>
    <scope>NUCLEOTIDE SEQUENCE [LARGE SCALE GENOMIC DNA]</scope>
</reference>
<accession>A0A0L7M8P2</accession>
<protein>
    <submittedName>
        <fullName evidence="2">Uncharacterized protein</fullName>
    </submittedName>
</protein>
<evidence type="ECO:0000313" key="3">
    <source>
        <dbReference type="Proteomes" id="UP000054282"/>
    </source>
</evidence>